<protein>
    <recommendedName>
        <fullName evidence="3">DUF4160 domain-containing protein</fullName>
    </recommendedName>
</protein>
<dbReference type="InterPro" id="IPR025427">
    <property type="entry name" value="DUF4160"/>
</dbReference>
<evidence type="ECO:0000313" key="2">
    <source>
        <dbReference type="Proteomes" id="UP000675880"/>
    </source>
</evidence>
<dbReference type="EMBL" id="CAJNBJ010000002">
    <property type="protein sequence ID" value="CAE6726682.1"/>
    <property type="molecule type" value="Genomic_DNA"/>
</dbReference>
<accession>A0ABN7L294</accession>
<dbReference type="Pfam" id="PF13711">
    <property type="entry name" value="DUF4160"/>
    <property type="match status" value="1"/>
</dbReference>
<name>A0ABN7L294_9BACT</name>
<proteinExistence type="predicted"/>
<sequence length="57" mass="6790">MHVHVHCERGEAKFWLDPRVELAQNFGLSTREIRVVKNLIEEHYDEISNAWQEHFGS</sequence>
<keyword evidence="2" id="KW-1185">Reference proteome</keyword>
<evidence type="ECO:0000313" key="1">
    <source>
        <dbReference type="EMBL" id="CAE6726682.1"/>
    </source>
</evidence>
<evidence type="ECO:0008006" key="3">
    <source>
        <dbReference type="Google" id="ProtNLM"/>
    </source>
</evidence>
<dbReference type="Proteomes" id="UP000675880">
    <property type="component" value="Unassembled WGS sequence"/>
</dbReference>
<dbReference type="RefSeq" id="WP_213041511.1">
    <property type="nucleotide sequence ID" value="NZ_CAJNBJ010000002.1"/>
</dbReference>
<comment type="caution">
    <text evidence="1">The sequence shown here is derived from an EMBL/GenBank/DDBJ whole genome shotgun (WGS) entry which is preliminary data.</text>
</comment>
<organism evidence="1 2">
    <name type="scientific">Nitrospira defluvii</name>
    <dbReference type="NCBI Taxonomy" id="330214"/>
    <lineage>
        <taxon>Bacteria</taxon>
        <taxon>Pseudomonadati</taxon>
        <taxon>Nitrospirota</taxon>
        <taxon>Nitrospiria</taxon>
        <taxon>Nitrospirales</taxon>
        <taxon>Nitrospiraceae</taxon>
        <taxon>Nitrospira</taxon>
    </lineage>
</organism>
<reference evidence="1 2" key="1">
    <citation type="submission" date="2021-02" db="EMBL/GenBank/DDBJ databases">
        <authorList>
            <person name="Han P."/>
        </authorList>
    </citation>
    <scope>NUCLEOTIDE SEQUENCE [LARGE SCALE GENOMIC DNA]</scope>
    <source>
        <strain evidence="1">Candidatus Nitrospira sp. ZN2</strain>
    </source>
</reference>
<gene>
    <name evidence="1" type="ORF">NSPZN2_100138</name>
</gene>